<dbReference type="AlphaFoldDB" id="A0A8R1I0M8"/>
<dbReference type="Proteomes" id="UP000005237">
    <property type="component" value="Unassembled WGS sequence"/>
</dbReference>
<sequence>MDTSTTTTTTTSASSSVQEQRDAHSNGRETPHSPEIDVDNVKSECSSPERLEKQEPVGEQANVSRLVVENTNNTPSPQRYRTTSSTSESSEHLIVTLSAWDWVTIDGLKLPAVTRKKERYVAVHMVQLKLLSKFPPDIPNEIAQKFTMGSHKMTLAEAWTFNSINAVIRKFDLGCQLFTANDELVKLNDVQMFYWNVKLFNLKRVNSQYEMSISQMEHNIPLLATATQLKRQVESDIQAVHAELNRLGRNYPINTVMQEDLTLQQSATTAKQLIYSKT</sequence>
<dbReference type="EnsemblMetazoa" id="CJA14993.1">
    <property type="protein sequence ID" value="CJA14993.1"/>
    <property type="gene ID" value="WBGene00134197"/>
</dbReference>
<proteinExistence type="predicted"/>
<organism evidence="2 3">
    <name type="scientific">Caenorhabditis japonica</name>
    <dbReference type="NCBI Taxonomy" id="281687"/>
    <lineage>
        <taxon>Eukaryota</taxon>
        <taxon>Metazoa</taxon>
        <taxon>Ecdysozoa</taxon>
        <taxon>Nematoda</taxon>
        <taxon>Chromadorea</taxon>
        <taxon>Rhabditida</taxon>
        <taxon>Rhabditina</taxon>
        <taxon>Rhabditomorpha</taxon>
        <taxon>Rhabditoidea</taxon>
        <taxon>Rhabditidae</taxon>
        <taxon>Peloderinae</taxon>
        <taxon>Caenorhabditis</taxon>
    </lineage>
</organism>
<keyword evidence="3" id="KW-1185">Reference proteome</keyword>
<evidence type="ECO:0000313" key="3">
    <source>
        <dbReference type="Proteomes" id="UP000005237"/>
    </source>
</evidence>
<feature type="compositionally biased region" description="Low complexity" evidence="1">
    <location>
        <begin position="1"/>
        <end position="16"/>
    </location>
</feature>
<dbReference type="OMA" id="TMGSHKM"/>
<feature type="region of interest" description="Disordered" evidence="1">
    <location>
        <begin position="1"/>
        <end position="87"/>
    </location>
</feature>
<evidence type="ECO:0000313" key="2">
    <source>
        <dbReference type="EnsemblMetazoa" id="CJA14993.1"/>
    </source>
</evidence>
<feature type="compositionally biased region" description="Basic and acidic residues" evidence="1">
    <location>
        <begin position="19"/>
        <end position="56"/>
    </location>
</feature>
<accession>A0A8R1I0M8</accession>
<name>A0A8R1I0M8_CAEJA</name>
<evidence type="ECO:0000256" key="1">
    <source>
        <dbReference type="SAM" id="MobiDB-lite"/>
    </source>
</evidence>
<protein>
    <submittedName>
        <fullName evidence="2">Uncharacterized protein</fullName>
    </submittedName>
</protein>
<reference evidence="2" key="2">
    <citation type="submission" date="2022-06" db="UniProtKB">
        <authorList>
            <consortium name="EnsemblMetazoa"/>
        </authorList>
    </citation>
    <scope>IDENTIFICATION</scope>
    <source>
        <strain evidence="2">DF5081</strain>
    </source>
</reference>
<reference evidence="3" key="1">
    <citation type="submission" date="2010-08" db="EMBL/GenBank/DDBJ databases">
        <authorList>
            <consortium name="Caenorhabditis japonica Sequencing Consortium"/>
            <person name="Wilson R.K."/>
        </authorList>
    </citation>
    <scope>NUCLEOTIDE SEQUENCE [LARGE SCALE GENOMIC DNA]</scope>
    <source>
        <strain evidence="3">DF5081</strain>
    </source>
</reference>
<feature type="compositionally biased region" description="Polar residues" evidence="1">
    <location>
        <begin position="69"/>
        <end position="81"/>
    </location>
</feature>